<accession>A0A1I8GUH4</accession>
<dbReference type="PANTHER" id="PTHR23011:SF28">
    <property type="entry name" value="CYCLIC NUCLEOTIDE-BINDING DOMAIN CONTAINING PROTEIN"/>
    <property type="match status" value="1"/>
</dbReference>
<reference evidence="4" key="1">
    <citation type="submission" date="2016-11" db="UniProtKB">
        <authorList>
            <consortium name="WormBaseParasite"/>
        </authorList>
    </citation>
    <scope>IDENTIFICATION</scope>
</reference>
<protein>
    <submittedName>
        <fullName evidence="4">Cyclic nucleotide-binding domain-containing protein</fullName>
    </submittedName>
</protein>
<evidence type="ECO:0000313" key="4">
    <source>
        <dbReference type="WBParaSite" id="maker-uti_cns_0003214-snap-gene-0.8-mRNA-1"/>
    </source>
</evidence>
<dbReference type="PANTHER" id="PTHR23011">
    <property type="entry name" value="CYCLIC NUCLEOTIDE-BINDING DOMAIN CONTAINING PROTEIN"/>
    <property type="match status" value="1"/>
</dbReference>
<dbReference type="SUPFAM" id="SSF51206">
    <property type="entry name" value="cAMP-binding domain-like"/>
    <property type="match status" value="2"/>
</dbReference>
<feature type="domain" description="Cyclic nucleotide-binding" evidence="2">
    <location>
        <begin position="72"/>
        <end position="180"/>
    </location>
</feature>
<dbReference type="Gene3D" id="2.60.120.10">
    <property type="entry name" value="Jelly Rolls"/>
    <property type="match status" value="1"/>
</dbReference>
<organism evidence="3 4">
    <name type="scientific">Macrostomum lignano</name>
    <dbReference type="NCBI Taxonomy" id="282301"/>
    <lineage>
        <taxon>Eukaryota</taxon>
        <taxon>Metazoa</taxon>
        <taxon>Spiralia</taxon>
        <taxon>Lophotrochozoa</taxon>
        <taxon>Platyhelminthes</taxon>
        <taxon>Rhabditophora</taxon>
        <taxon>Macrostomorpha</taxon>
        <taxon>Macrostomida</taxon>
        <taxon>Macrostomidae</taxon>
        <taxon>Macrostomum</taxon>
    </lineage>
</organism>
<dbReference type="CDD" id="cd00038">
    <property type="entry name" value="CAP_ED"/>
    <property type="match status" value="1"/>
</dbReference>
<evidence type="ECO:0000313" key="3">
    <source>
        <dbReference type="Proteomes" id="UP000095280"/>
    </source>
</evidence>
<feature type="compositionally biased region" description="Polar residues" evidence="1">
    <location>
        <begin position="499"/>
        <end position="508"/>
    </location>
</feature>
<evidence type="ECO:0000259" key="2">
    <source>
        <dbReference type="PROSITE" id="PS50042"/>
    </source>
</evidence>
<dbReference type="PROSITE" id="PS50042">
    <property type="entry name" value="CNMP_BINDING_3"/>
    <property type="match status" value="1"/>
</dbReference>
<dbReference type="SMART" id="SM00100">
    <property type="entry name" value="cNMP"/>
    <property type="match status" value="1"/>
</dbReference>
<proteinExistence type="predicted"/>
<evidence type="ECO:0000256" key="1">
    <source>
        <dbReference type="SAM" id="MobiDB-lite"/>
    </source>
</evidence>
<dbReference type="InterPro" id="IPR018488">
    <property type="entry name" value="cNMP-bd_CS"/>
</dbReference>
<dbReference type="Proteomes" id="UP000095280">
    <property type="component" value="Unplaced"/>
</dbReference>
<feature type="region of interest" description="Disordered" evidence="1">
    <location>
        <begin position="492"/>
        <end position="527"/>
    </location>
</feature>
<dbReference type="AlphaFoldDB" id="A0A1I8GUH4"/>
<dbReference type="PROSITE" id="PS00889">
    <property type="entry name" value="CNMP_BINDING_2"/>
    <property type="match status" value="1"/>
</dbReference>
<dbReference type="InterPro" id="IPR000595">
    <property type="entry name" value="cNMP-bd_dom"/>
</dbReference>
<dbReference type="InterPro" id="IPR018490">
    <property type="entry name" value="cNMP-bd_dom_sf"/>
</dbReference>
<feature type="region of interest" description="Disordered" evidence="1">
    <location>
        <begin position="265"/>
        <end position="289"/>
    </location>
</feature>
<dbReference type="Pfam" id="PF00027">
    <property type="entry name" value="cNMP_binding"/>
    <property type="match status" value="1"/>
</dbReference>
<dbReference type="InterPro" id="IPR014710">
    <property type="entry name" value="RmlC-like_jellyroll"/>
</dbReference>
<keyword evidence="3" id="KW-1185">Reference proteome</keyword>
<dbReference type="WBParaSite" id="maker-uti_cns_0003214-snap-gene-0.8-mRNA-1">
    <property type="protein sequence ID" value="maker-uti_cns_0003214-snap-gene-0.8-mRNA-1"/>
    <property type="gene ID" value="maker-uti_cns_0003214-snap-gene-0.8"/>
</dbReference>
<sequence length="573" mass="63706">KNYQEDESVKVVDTLKGFTIENSDLTFDPSYFRAKREIDLTGEMKAILQLEPQARTTEQVQTVMYGLQTLPTFNEYPLRTQEKLARVAFYQSVPPGRLIIRQGHIGVNFYIIIRGRVIVSVMQEDRRTGDTRTNIVARLGQGQSFGEVALLRQVARTASVVSQDATQLLAIGREEFNEIFTKPEPGRLLPGHVEFLAGCGFMRSFPLERLTQQPSACLLTFFRRNALIAPDSKAHPHLVVVRSGSCRVVKNLELSADSLNGAAEDEEAAGAAERSGVSFGKDVGRSEPKVDTWRRRPQAFAASLTVGSKHHQGQVSPRYWQPQPVQLQVSRHEHHGAATVLEVSRPGHHPHQLQALMEAEELPERPKLRRRLAMNAGEESGAEKTVVAVQVSTLKPGDVFGLSDVIFKGESNPEIEASASVALVSNGAECVLLSKAFFVQHATEQVRRDVRELARPYPEEAVFEDNYRCQVAWDKYRRRLFRDTLRRIDAARGGDNLPSELSQHSTPGPTDRRRDGSSPSCGFSDSRRCRASSLISMPHTDDTSGRASSHARSDNLLVEANLTLSPDLVFPIV</sequence>
<name>A0A1I8GUH4_9PLAT</name>